<evidence type="ECO:0000313" key="1">
    <source>
        <dbReference type="EMBL" id="KAF1979664.1"/>
    </source>
</evidence>
<name>A0A6A5VQQ5_9PLEO</name>
<evidence type="ECO:0000313" key="2">
    <source>
        <dbReference type="Proteomes" id="UP000800036"/>
    </source>
</evidence>
<organism evidence="1 2">
    <name type="scientific">Bimuria novae-zelandiae CBS 107.79</name>
    <dbReference type="NCBI Taxonomy" id="1447943"/>
    <lineage>
        <taxon>Eukaryota</taxon>
        <taxon>Fungi</taxon>
        <taxon>Dikarya</taxon>
        <taxon>Ascomycota</taxon>
        <taxon>Pezizomycotina</taxon>
        <taxon>Dothideomycetes</taxon>
        <taxon>Pleosporomycetidae</taxon>
        <taxon>Pleosporales</taxon>
        <taxon>Massarineae</taxon>
        <taxon>Didymosphaeriaceae</taxon>
        <taxon>Bimuria</taxon>
    </lineage>
</organism>
<accession>A0A6A5VQQ5</accession>
<dbReference type="PANTHER" id="PTHR40788">
    <property type="entry name" value="CLR5 DOMAIN-CONTAINING PROTEIN-RELATED"/>
    <property type="match status" value="1"/>
</dbReference>
<dbReference type="Proteomes" id="UP000800036">
    <property type="component" value="Unassembled WGS sequence"/>
</dbReference>
<dbReference type="OrthoDB" id="3779062at2759"/>
<reference evidence="1" key="1">
    <citation type="journal article" date="2020" name="Stud. Mycol.">
        <title>101 Dothideomycetes genomes: a test case for predicting lifestyles and emergence of pathogens.</title>
        <authorList>
            <person name="Haridas S."/>
            <person name="Albert R."/>
            <person name="Binder M."/>
            <person name="Bloem J."/>
            <person name="Labutti K."/>
            <person name="Salamov A."/>
            <person name="Andreopoulos B."/>
            <person name="Baker S."/>
            <person name="Barry K."/>
            <person name="Bills G."/>
            <person name="Bluhm B."/>
            <person name="Cannon C."/>
            <person name="Castanera R."/>
            <person name="Culley D."/>
            <person name="Daum C."/>
            <person name="Ezra D."/>
            <person name="Gonzalez J."/>
            <person name="Henrissat B."/>
            <person name="Kuo A."/>
            <person name="Liang C."/>
            <person name="Lipzen A."/>
            <person name="Lutzoni F."/>
            <person name="Magnuson J."/>
            <person name="Mondo S."/>
            <person name="Nolan M."/>
            <person name="Ohm R."/>
            <person name="Pangilinan J."/>
            <person name="Park H.-J."/>
            <person name="Ramirez L."/>
            <person name="Alfaro M."/>
            <person name="Sun H."/>
            <person name="Tritt A."/>
            <person name="Yoshinaga Y."/>
            <person name="Zwiers L.-H."/>
            <person name="Turgeon B."/>
            <person name="Goodwin S."/>
            <person name="Spatafora J."/>
            <person name="Crous P."/>
            <person name="Grigoriev I."/>
        </authorList>
    </citation>
    <scope>NUCLEOTIDE SEQUENCE</scope>
    <source>
        <strain evidence="1">CBS 107.79</strain>
    </source>
</reference>
<dbReference type="PANTHER" id="PTHR40788:SF2">
    <property type="entry name" value="CLR5 DOMAIN-CONTAINING PROTEIN"/>
    <property type="match status" value="1"/>
</dbReference>
<sequence>MKTPFEGNPSNGKFRYPVNARQTREGTFQMCAAEAALDKFWGLADTVFRKMRGKCPYDLVKSIVEERTLERTPPWTFITRFPNSAAVTQNAHDVDKHVTGSLNKLSISQKTKVKTRGTTDRQVSNGTSVAEPLNARQEVKIVVDERVDRVFKTLFHSPHSANRPRELSWGDFLHAMVSVGFSVEKLQGSSWHFAAQDGSISRPIQFHEPHPMKNLSFNVARRYGRRLTRAFGCDDDTFTLKE</sequence>
<dbReference type="EMBL" id="ML976657">
    <property type="protein sequence ID" value="KAF1979664.1"/>
    <property type="molecule type" value="Genomic_DNA"/>
</dbReference>
<protein>
    <submittedName>
        <fullName evidence="1">Uncharacterized protein</fullName>
    </submittedName>
</protein>
<gene>
    <name evidence="1" type="ORF">BU23DRAFT_548872</name>
</gene>
<keyword evidence="2" id="KW-1185">Reference proteome</keyword>
<proteinExistence type="predicted"/>
<dbReference type="AlphaFoldDB" id="A0A6A5VQQ5"/>